<keyword evidence="3" id="KW-1185">Reference proteome</keyword>
<dbReference type="PANTHER" id="PTHR34952">
    <property type="entry name" value="OS05G0113500 PROTEIN"/>
    <property type="match status" value="1"/>
</dbReference>
<feature type="compositionally biased region" description="Basic and acidic residues" evidence="1">
    <location>
        <begin position="30"/>
        <end position="39"/>
    </location>
</feature>
<accession>A0AAE1TE74</accession>
<comment type="caution">
    <text evidence="2">The sequence shown here is derived from an EMBL/GenBank/DDBJ whole genome shotgun (WGS) entry which is preliminary data.</text>
</comment>
<feature type="compositionally biased region" description="Basic residues" evidence="1">
    <location>
        <begin position="146"/>
        <end position="165"/>
    </location>
</feature>
<feature type="region of interest" description="Disordered" evidence="1">
    <location>
        <begin position="30"/>
        <end position="52"/>
    </location>
</feature>
<name>A0AAE1TE74_9FABA</name>
<reference evidence="2" key="1">
    <citation type="submission" date="2023-10" db="EMBL/GenBank/DDBJ databases">
        <title>Chromosome-level genome of the transformable northern wattle, Acacia crassicarpa.</title>
        <authorList>
            <person name="Massaro I."/>
            <person name="Sinha N.R."/>
            <person name="Poethig S."/>
            <person name="Leichty A.R."/>
        </authorList>
    </citation>
    <scope>NUCLEOTIDE SEQUENCE</scope>
    <source>
        <strain evidence="2">Acra3RX</strain>
        <tissue evidence="2">Leaf</tissue>
    </source>
</reference>
<evidence type="ECO:0000256" key="1">
    <source>
        <dbReference type="SAM" id="MobiDB-lite"/>
    </source>
</evidence>
<sequence length="234" mass="25952">MDMYSPANTVHDNIIRNLESTFSKSFHIEDAEKSEHSSAGDDNCGTGEGSLIEQETEVAETCLRRSAMTSYSSETLPPSSSGEELVMHHVIPANIAKTLLKPVSAMKGSREKQGGSWSKLTVKWAPDVYDPVTTSNLLSIKSKRQYKSRSKKIEKKKGKSKKNTYSRRLSSKDKKQYPSSIGTSDKCNKLLDSRNELIGSSTELDVLDSHQDSFCGTRFLKHSVLLVHYSVAEA</sequence>
<feature type="region of interest" description="Disordered" evidence="1">
    <location>
        <begin position="146"/>
        <end position="182"/>
    </location>
</feature>
<dbReference type="PANTHER" id="PTHR34952:SF2">
    <property type="entry name" value="OS05G0113500 PROTEIN"/>
    <property type="match status" value="1"/>
</dbReference>
<evidence type="ECO:0000313" key="2">
    <source>
        <dbReference type="EMBL" id="KAK4281391.1"/>
    </source>
</evidence>
<dbReference type="EMBL" id="JAWXYG010000002">
    <property type="protein sequence ID" value="KAK4281391.1"/>
    <property type="molecule type" value="Genomic_DNA"/>
</dbReference>
<protein>
    <submittedName>
        <fullName evidence="2">Uncharacterized protein</fullName>
    </submittedName>
</protein>
<evidence type="ECO:0000313" key="3">
    <source>
        <dbReference type="Proteomes" id="UP001293593"/>
    </source>
</evidence>
<dbReference type="Proteomes" id="UP001293593">
    <property type="component" value="Unassembled WGS sequence"/>
</dbReference>
<proteinExistence type="predicted"/>
<dbReference type="AlphaFoldDB" id="A0AAE1TE74"/>
<gene>
    <name evidence="2" type="ORF">QN277_012891</name>
</gene>
<organism evidence="2 3">
    <name type="scientific">Acacia crassicarpa</name>
    <name type="common">northern wattle</name>
    <dbReference type="NCBI Taxonomy" id="499986"/>
    <lineage>
        <taxon>Eukaryota</taxon>
        <taxon>Viridiplantae</taxon>
        <taxon>Streptophyta</taxon>
        <taxon>Embryophyta</taxon>
        <taxon>Tracheophyta</taxon>
        <taxon>Spermatophyta</taxon>
        <taxon>Magnoliopsida</taxon>
        <taxon>eudicotyledons</taxon>
        <taxon>Gunneridae</taxon>
        <taxon>Pentapetalae</taxon>
        <taxon>rosids</taxon>
        <taxon>fabids</taxon>
        <taxon>Fabales</taxon>
        <taxon>Fabaceae</taxon>
        <taxon>Caesalpinioideae</taxon>
        <taxon>mimosoid clade</taxon>
        <taxon>Acacieae</taxon>
        <taxon>Acacia</taxon>
    </lineage>
</organism>